<dbReference type="CDD" id="cd00082">
    <property type="entry name" value="HisKA"/>
    <property type="match status" value="1"/>
</dbReference>
<keyword evidence="11" id="KW-0472">Membrane</keyword>
<keyword evidence="5" id="KW-0808">Transferase</keyword>
<sequence>MNVRTLLDKTQISKLIQYVVTFIVFLSLLLGIRWLWLVTYAPPADQPQVSNGILDLRDWDLLGSKPINLNGEWIFHSDTYAKQHEMAISDKPLLLPVPGDWKNAWGDETKNSYGFGTYQLRILLDRPLSAPISLWVQEIQSAATLDINGETIASMGNTGESGQTYLPNRSSFIVDYMPDRNTHELDILIRVANYDHPYAGGIVKPIKLGSHLAIQKENGASVDFQLIMIVILILHGLYCCILYSFNPRQWSLLDFFLLLVSAALTVAASNDTLLLKVFPLNYTWEVKVSVLSYSWLSYFILKMSRRFASPKHSGLFTAFSVLLALYTVLIFIIPVQWVHFLVEYKVFSVFYLLPMITSLFLFIQMVIKNKEDSIFLLLSASGVLASSIWGAISRYTALPAVYYPIDVLAAIIGFSAYWFKRYVRNNQRISELNDKLQLADQMKNRFLANTSHELRTPLHGITNIAISLAEREKETLSKQSNEDLDLLVKVSYQMSHLLNDLLDITHLIEKRIQLYPSRTSFISVVNGVFDLLKFMMEGSSVQLKADIPNSLPAVHADEKRLFQIVLNLVHNAIKYTENGEITVTAYPEGSGVTIQVTDTGIGMDQETIKRIFLPYEQGEQGLNDARGIGLGLSISKELVELHGGELTVISEKHIGTTFEFTLPSADMDVENSIQSVFLPLVGRDTLNEIAASADYKQRPVSVRMQTRSLSTEHPVSILVVDDDPINLRVLAGILSTESYHLRCVVSAIEALELLGTQSWDLLIADVMMPEMSGYALTRAVRERYNASELPVLLLTARSESNDVYAGFESGANDYVTKPVDPVELRYRIHSLITLKHSVDDRLSMEAAYMQAQIHPHFLFNTLNSIVALSDIDIDRMRKLVDSFSTYLQISFHYRNKNRLIPLQQELELIQAYLYVEKERYGARLNIEWEVDWNINVLIPPLTIQPILENAVRHGIVTRVKGGTIRIKIERQEDFIVIELADNGVGMEPDQVAQLSNAPGQRKGGIGLYNTNHRLMQTFGSGLNIQSTKNQGTTVSFRIPADSIAKLK</sequence>
<keyword evidence="9" id="KW-0902">Two-component regulatory system</keyword>
<keyword evidence="7" id="KW-0418">Kinase</keyword>
<dbReference type="PROSITE" id="PS50109">
    <property type="entry name" value="HIS_KIN"/>
    <property type="match status" value="2"/>
</dbReference>
<dbReference type="InterPro" id="IPR001789">
    <property type="entry name" value="Sig_transdc_resp-reg_receiver"/>
</dbReference>
<evidence type="ECO:0000256" key="10">
    <source>
        <dbReference type="PROSITE-ProRule" id="PRU00169"/>
    </source>
</evidence>
<proteinExistence type="predicted"/>
<dbReference type="FunFam" id="3.30.565.10:FF:000006">
    <property type="entry name" value="Sensor histidine kinase WalK"/>
    <property type="match status" value="1"/>
</dbReference>
<comment type="caution">
    <text evidence="14">The sequence shown here is derived from an EMBL/GenBank/DDBJ whole genome shotgun (WGS) entry which is preliminary data.</text>
</comment>
<evidence type="ECO:0000256" key="3">
    <source>
        <dbReference type="ARBA" id="ARBA00012438"/>
    </source>
</evidence>
<dbReference type="Gene3D" id="1.10.287.130">
    <property type="match status" value="1"/>
</dbReference>
<evidence type="ECO:0000259" key="13">
    <source>
        <dbReference type="PROSITE" id="PS50110"/>
    </source>
</evidence>
<dbReference type="InterPro" id="IPR005467">
    <property type="entry name" value="His_kinase_dom"/>
</dbReference>
<feature type="transmembrane region" description="Helical" evidence="11">
    <location>
        <begin position="252"/>
        <end position="270"/>
    </location>
</feature>
<protein>
    <recommendedName>
        <fullName evidence="3">histidine kinase</fullName>
        <ecNumber evidence="3">2.7.13.3</ecNumber>
    </recommendedName>
</protein>
<dbReference type="InterPro" id="IPR036097">
    <property type="entry name" value="HisK_dim/P_sf"/>
</dbReference>
<dbReference type="SUPFAM" id="SSF49785">
    <property type="entry name" value="Galactose-binding domain-like"/>
    <property type="match status" value="1"/>
</dbReference>
<dbReference type="Pfam" id="PF02518">
    <property type="entry name" value="HATPase_c"/>
    <property type="match status" value="2"/>
</dbReference>
<evidence type="ECO:0000256" key="4">
    <source>
        <dbReference type="ARBA" id="ARBA00022553"/>
    </source>
</evidence>
<feature type="transmembrane region" description="Helical" evidence="11">
    <location>
        <begin position="224"/>
        <end position="245"/>
    </location>
</feature>
<feature type="domain" description="Histidine kinase" evidence="12">
    <location>
        <begin position="833"/>
        <end position="1042"/>
    </location>
</feature>
<keyword evidence="11" id="KW-0812">Transmembrane</keyword>
<reference evidence="14 15" key="1">
    <citation type="submission" date="2020-05" db="EMBL/GenBank/DDBJ databases">
        <title>Genome Sequencing of Type Strains.</title>
        <authorList>
            <person name="Lemaire J.F."/>
            <person name="Inderbitzin P."/>
            <person name="Gregorio O.A."/>
            <person name="Collins S.B."/>
            <person name="Wespe N."/>
            <person name="Knight-Connoni V."/>
        </authorList>
    </citation>
    <scope>NUCLEOTIDE SEQUENCE [LARGE SCALE GENOMIC DNA]</scope>
    <source>
        <strain evidence="14 15">LMG 21957</strain>
    </source>
</reference>
<dbReference type="PRINTS" id="PR00344">
    <property type="entry name" value="BCTRLSENSOR"/>
</dbReference>
<dbReference type="Proteomes" id="UP000526125">
    <property type="component" value="Unassembled WGS sequence"/>
</dbReference>
<dbReference type="InterPro" id="IPR008979">
    <property type="entry name" value="Galactose-bd-like_sf"/>
</dbReference>
<dbReference type="Gene3D" id="3.30.565.10">
    <property type="entry name" value="Histidine kinase-like ATPase, C-terminal domain"/>
    <property type="match status" value="2"/>
</dbReference>
<name>A0A7Y6C1V3_9BACL</name>
<comment type="subcellular location">
    <subcellularLocation>
        <location evidence="2">Cell membrane</location>
        <topology evidence="2">Multi-pass membrane protein</topology>
    </subcellularLocation>
</comment>
<keyword evidence="6" id="KW-0547">Nucleotide-binding</keyword>
<dbReference type="Pfam" id="PF00072">
    <property type="entry name" value="Response_reg"/>
    <property type="match status" value="1"/>
</dbReference>
<gene>
    <name evidence="14" type="ORF">HP552_28065</name>
</gene>
<dbReference type="SMART" id="SM00388">
    <property type="entry name" value="HisKA"/>
    <property type="match status" value="1"/>
</dbReference>
<dbReference type="InterPro" id="IPR004358">
    <property type="entry name" value="Sig_transdc_His_kin-like_C"/>
</dbReference>
<feature type="domain" description="Histidine kinase" evidence="12">
    <location>
        <begin position="449"/>
        <end position="666"/>
    </location>
</feature>
<dbReference type="SUPFAM" id="SSF55874">
    <property type="entry name" value="ATPase domain of HSP90 chaperone/DNA topoisomerase II/histidine kinase"/>
    <property type="match status" value="2"/>
</dbReference>
<dbReference type="Pfam" id="PF07695">
    <property type="entry name" value="7TMR-DISM_7TM"/>
    <property type="match status" value="1"/>
</dbReference>
<comment type="catalytic activity">
    <reaction evidence="1">
        <text>ATP + protein L-histidine = ADP + protein N-phospho-L-histidine.</text>
        <dbReference type="EC" id="2.7.13.3"/>
    </reaction>
</comment>
<keyword evidence="15" id="KW-1185">Reference proteome</keyword>
<dbReference type="SMART" id="SM00448">
    <property type="entry name" value="REC"/>
    <property type="match status" value="1"/>
</dbReference>
<evidence type="ECO:0000256" key="1">
    <source>
        <dbReference type="ARBA" id="ARBA00000085"/>
    </source>
</evidence>
<evidence type="ECO:0000313" key="14">
    <source>
        <dbReference type="EMBL" id="NUU79063.1"/>
    </source>
</evidence>
<evidence type="ECO:0000256" key="5">
    <source>
        <dbReference type="ARBA" id="ARBA00022679"/>
    </source>
</evidence>
<dbReference type="GO" id="GO:0005524">
    <property type="term" value="F:ATP binding"/>
    <property type="evidence" value="ECO:0007669"/>
    <property type="project" value="UniProtKB-KW"/>
</dbReference>
<dbReference type="Gene3D" id="2.60.120.260">
    <property type="entry name" value="Galactose-binding domain-like"/>
    <property type="match status" value="1"/>
</dbReference>
<dbReference type="Pfam" id="PF06580">
    <property type="entry name" value="His_kinase"/>
    <property type="match status" value="1"/>
</dbReference>
<dbReference type="SUPFAM" id="SSF52172">
    <property type="entry name" value="CheY-like"/>
    <property type="match status" value="1"/>
</dbReference>
<evidence type="ECO:0000256" key="7">
    <source>
        <dbReference type="ARBA" id="ARBA00022777"/>
    </source>
</evidence>
<dbReference type="InterPro" id="IPR036890">
    <property type="entry name" value="HATPase_C_sf"/>
</dbReference>
<feature type="transmembrane region" description="Helical" evidence="11">
    <location>
        <begin position="401"/>
        <end position="419"/>
    </location>
</feature>
<dbReference type="SUPFAM" id="SSF47384">
    <property type="entry name" value="Homodimeric domain of signal transducing histidine kinase"/>
    <property type="match status" value="1"/>
</dbReference>
<dbReference type="InterPro" id="IPR003594">
    <property type="entry name" value="HATPase_dom"/>
</dbReference>
<dbReference type="GO" id="GO:0005886">
    <property type="term" value="C:plasma membrane"/>
    <property type="evidence" value="ECO:0007669"/>
    <property type="project" value="UniProtKB-SubCell"/>
</dbReference>
<dbReference type="Gene3D" id="3.40.50.2300">
    <property type="match status" value="1"/>
</dbReference>
<feature type="transmembrane region" description="Helical" evidence="11">
    <location>
        <begin position="15"/>
        <end position="36"/>
    </location>
</feature>
<dbReference type="Pfam" id="PF00512">
    <property type="entry name" value="HisKA"/>
    <property type="match status" value="1"/>
</dbReference>
<dbReference type="AlphaFoldDB" id="A0A7Y6C1V3"/>
<keyword evidence="11" id="KW-1133">Transmembrane helix</keyword>
<dbReference type="CDD" id="cd16922">
    <property type="entry name" value="HATPase_EvgS-ArcB-TorS-like"/>
    <property type="match status" value="1"/>
</dbReference>
<dbReference type="InterPro" id="IPR003661">
    <property type="entry name" value="HisK_dim/P_dom"/>
</dbReference>
<feature type="modified residue" description="4-aspartylphosphate" evidence="10">
    <location>
        <position position="765"/>
    </location>
</feature>
<dbReference type="SMART" id="SM00387">
    <property type="entry name" value="HATPase_c"/>
    <property type="match status" value="2"/>
</dbReference>
<evidence type="ECO:0000256" key="2">
    <source>
        <dbReference type="ARBA" id="ARBA00004651"/>
    </source>
</evidence>
<dbReference type="PROSITE" id="PS50110">
    <property type="entry name" value="RESPONSE_REGULATORY"/>
    <property type="match status" value="1"/>
</dbReference>
<dbReference type="PANTHER" id="PTHR43547:SF2">
    <property type="entry name" value="HYBRID SIGNAL TRANSDUCTION HISTIDINE KINASE C"/>
    <property type="match status" value="1"/>
</dbReference>
<accession>A0A7Y6C1V3</accession>
<evidence type="ECO:0000256" key="6">
    <source>
        <dbReference type="ARBA" id="ARBA00022741"/>
    </source>
</evidence>
<evidence type="ECO:0000256" key="9">
    <source>
        <dbReference type="ARBA" id="ARBA00023012"/>
    </source>
</evidence>
<keyword evidence="8" id="KW-0067">ATP-binding</keyword>
<dbReference type="EMBL" id="JABMCB010000202">
    <property type="protein sequence ID" value="NUU79063.1"/>
    <property type="molecule type" value="Genomic_DNA"/>
</dbReference>
<dbReference type="InterPro" id="IPR010559">
    <property type="entry name" value="Sig_transdc_His_kin_internal"/>
</dbReference>
<feature type="domain" description="Response regulatory" evidence="13">
    <location>
        <begin position="716"/>
        <end position="832"/>
    </location>
</feature>
<dbReference type="EC" id="2.7.13.3" evidence="3"/>
<dbReference type="PANTHER" id="PTHR43547">
    <property type="entry name" value="TWO-COMPONENT HISTIDINE KINASE"/>
    <property type="match status" value="1"/>
</dbReference>
<evidence type="ECO:0000256" key="11">
    <source>
        <dbReference type="SAM" id="Phobius"/>
    </source>
</evidence>
<dbReference type="GO" id="GO:0000155">
    <property type="term" value="F:phosphorelay sensor kinase activity"/>
    <property type="evidence" value="ECO:0007669"/>
    <property type="project" value="InterPro"/>
</dbReference>
<evidence type="ECO:0000313" key="15">
    <source>
        <dbReference type="Proteomes" id="UP000526125"/>
    </source>
</evidence>
<keyword evidence="4 10" id="KW-0597">Phosphoprotein</keyword>
<dbReference type="CDD" id="cd17574">
    <property type="entry name" value="REC_OmpR"/>
    <property type="match status" value="1"/>
</dbReference>
<feature type="transmembrane region" description="Helical" evidence="11">
    <location>
        <begin position="349"/>
        <end position="367"/>
    </location>
</feature>
<evidence type="ECO:0000256" key="8">
    <source>
        <dbReference type="ARBA" id="ARBA00022840"/>
    </source>
</evidence>
<feature type="transmembrane region" description="Helical" evidence="11">
    <location>
        <begin position="374"/>
        <end position="395"/>
    </location>
</feature>
<dbReference type="InterPro" id="IPR011623">
    <property type="entry name" value="7TMR_DISM_rcpt_extracell_dom1"/>
</dbReference>
<dbReference type="InterPro" id="IPR011006">
    <property type="entry name" value="CheY-like_superfamily"/>
</dbReference>
<organism evidence="14 15">
    <name type="scientific">Paenibacillus xylanilyticus</name>
    <dbReference type="NCBI Taxonomy" id="248903"/>
    <lineage>
        <taxon>Bacteria</taxon>
        <taxon>Bacillati</taxon>
        <taxon>Bacillota</taxon>
        <taxon>Bacilli</taxon>
        <taxon>Bacillales</taxon>
        <taxon>Paenibacillaceae</taxon>
        <taxon>Paenibacillus</taxon>
    </lineage>
</organism>
<feature type="transmembrane region" description="Helical" evidence="11">
    <location>
        <begin position="313"/>
        <end position="337"/>
    </location>
</feature>
<evidence type="ECO:0000259" key="12">
    <source>
        <dbReference type="PROSITE" id="PS50109"/>
    </source>
</evidence>